<gene>
    <name evidence="1" type="ORF">MED297_12150</name>
</gene>
<proteinExistence type="predicted"/>
<reference evidence="1 2" key="1">
    <citation type="submission" date="2006-02" db="EMBL/GenBank/DDBJ databases">
        <authorList>
            <person name="Pinhassi J."/>
            <person name="Pedros-Alio C."/>
            <person name="Ferriera S."/>
            <person name="Johnson J."/>
            <person name="Kravitz S."/>
            <person name="Halpern A."/>
            <person name="Remington K."/>
            <person name="Beeson K."/>
            <person name="Tran B."/>
            <person name="Rogers Y.-H."/>
            <person name="Friedman R."/>
            <person name="Venter J.C."/>
        </authorList>
    </citation>
    <scope>NUCLEOTIDE SEQUENCE [LARGE SCALE GENOMIC DNA]</scope>
    <source>
        <strain evidence="1 2">MED297</strain>
    </source>
</reference>
<dbReference type="HOGENOM" id="CLU_2809407_0_0_6"/>
<evidence type="ECO:0000313" key="1">
    <source>
        <dbReference type="EMBL" id="EAR10768.1"/>
    </source>
</evidence>
<organism evidence="1 2">
    <name type="scientific">Reinekea blandensis MED297</name>
    <dbReference type="NCBI Taxonomy" id="314283"/>
    <lineage>
        <taxon>Bacteria</taxon>
        <taxon>Pseudomonadati</taxon>
        <taxon>Pseudomonadota</taxon>
        <taxon>Gammaproteobacteria</taxon>
        <taxon>Oceanospirillales</taxon>
        <taxon>Saccharospirillaceae</taxon>
        <taxon>Reinekea</taxon>
    </lineage>
</organism>
<sequence length="67" mass="7850">MDMLLSCSTRRKGGDFIAIGDHLRHFPCNWKPFEINYLLNRVNICLQTSVKVVDFIVMLSMFWFLAP</sequence>
<dbReference type="AlphaFoldDB" id="A4BBF5"/>
<name>A4BBF5_9GAMM</name>
<comment type="caution">
    <text evidence="1">The sequence shown here is derived from an EMBL/GenBank/DDBJ whole genome shotgun (WGS) entry which is preliminary data.</text>
</comment>
<dbReference type="STRING" id="314283.MED297_12150"/>
<protein>
    <submittedName>
        <fullName evidence="1">Uncharacterized protein</fullName>
    </submittedName>
</protein>
<accession>A4BBF5</accession>
<evidence type="ECO:0000313" key="2">
    <source>
        <dbReference type="Proteomes" id="UP000005953"/>
    </source>
</evidence>
<dbReference type="Proteomes" id="UP000005953">
    <property type="component" value="Unassembled WGS sequence"/>
</dbReference>
<dbReference type="EMBL" id="AAOE01000003">
    <property type="protein sequence ID" value="EAR10768.1"/>
    <property type="molecule type" value="Genomic_DNA"/>
</dbReference>
<keyword evidence="2" id="KW-1185">Reference proteome</keyword>